<organism evidence="3">
    <name type="scientific">Sphingomonas psychrotolerans</name>
    <dbReference type="NCBI Taxonomy" id="1327635"/>
    <lineage>
        <taxon>Bacteria</taxon>
        <taxon>Pseudomonadati</taxon>
        <taxon>Pseudomonadota</taxon>
        <taxon>Alphaproteobacteria</taxon>
        <taxon>Sphingomonadales</taxon>
        <taxon>Sphingomonadaceae</taxon>
        <taxon>Sphingomonas</taxon>
    </lineage>
</organism>
<dbReference type="Gene3D" id="1.20.1250.20">
    <property type="entry name" value="MFS general substrate transporter like domains"/>
    <property type="match status" value="1"/>
</dbReference>
<dbReference type="SUPFAM" id="SSF103473">
    <property type="entry name" value="MFS general substrate transporter"/>
    <property type="match status" value="1"/>
</dbReference>
<dbReference type="Pfam" id="PF13347">
    <property type="entry name" value="MFS_2"/>
    <property type="match status" value="1"/>
</dbReference>
<feature type="transmembrane region" description="Helical" evidence="2">
    <location>
        <begin position="137"/>
        <end position="154"/>
    </location>
</feature>
<feature type="transmembrane region" description="Helical" evidence="2">
    <location>
        <begin position="396"/>
        <end position="418"/>
    </location>
</feature>
<feature type="transmembrane region" description="Helical" evidence="2">
    <location>
        <begin position="75"/>
        <end position="93"/>
    </location>
</feature>
<feature type="transmembrane region" description="Helical" evidence="2">
    <location>
        <begin position="312"/>
        <end position="333"/>
    </location>
</feature>
<feature type="transmembrane region" description="Helical" evidence="2">
    <location>
        <begin position="42"/>
        <end position="63"/>
    </location>
</feature>
<dbReference type="InterPro" id="IPR001927">
    <property type="entry name" value="Na/Gal_symport"/>
</dbReference>
<feature type="transmembrane region" description="Helical" evidence="2">
    <location>
        <begin position="7"/>
        <end position="30"/>
    </location>
</feature>
<name>A0ABU3N1X4_9SPHN</name>
<dbReference type="InterPro" id="IPR036259">
    <property type="entry name" value="MFS_trans_sf"/>
</dbReference>
<dbReference type="PANTHER" id="PTHR11328">
    <property type="entry name" value="MAJOR FACILITATOR SUPERFAMILY DOMAIN-CONTAINING PROTEIN"/>
    <property type="match status" value="1"/>
</dbReference>
<feature type="transmembrane region" description="Helical" evidence="2">
    <location>
        <begin position="99"/>
        <end position="125"/>
    </location>
</feature>
<dbReference type="InterPro" id="IPR039672">
    <property type="entry name" value="MFS_2"/>
</dbReference>
<keyword evidence="2" id="KW-1133">Transmembrane helix</keyword>
<feature type="transmembrane region" description="Helical" evidence="2">
    <location>
        <begin position="261"/>
        <end position="279"/>
    </location>
</feature>
<evidence type="ECO:0000313" key="3">
    <source>
        <dbReference type="EMBL" id="MDT8758549.1"/>
    </source>
</evidence>
<keyword evidence="2" id="KW-0812">Transmembrane</keyword>
<comment type="similarity">
    <text evidence="1">Belongs to the sodium:galactoside symporter (TC 2.A.2) family.</text>
</comment>
<feature type="transmembrane region" description="Helical" evidence="2">
    <location>
        <begin position="354"/>
        <end position="376"/>
    </location>
</feature>
<dbReference type="EMBL" id="JALMLT010000002">
    <property type="protein sequence ID" value="MDT8758549.1"/>
    <property type="molecule type" value="Genomic_DNA"/>
</dbReference>
<proteinExistence type="inferred from homology"/>
<feature type="transmembrane region" description="Helical" evidence="2">
    <location>
        <begin position="217"/>
        <end position="241"/>
    </location>
</feature>
<comment type="caution">
    <text evidence="3">The sequence shown here is derived from an EMBL/GenBank/DDBJ whole genome shotgun (WGS) entry which is preliminary data.</text>
</comment>
<reference evidence="3" key="1">
    <citation type="submission" date="2022-04" db="EMBL/GenBank/DDBJ databases">
        <title>Tomato heritable bacteria conferring resistance against bacterial wilt.</title>
        <authorList>
            <person name="Yin J."/>
        </authorList>
    </citation>
    <scope>NUCLEOTIDE SEQUENCE</scope>
    <source>
        <strain evidence="3">Cra20</strain>
    </source>
</reference>
<dbReference type="NCBIfam" id="TIGR00792">
    <property type="entry name" value="gph"/>
    <property type="match status" value="1"/>
</dbReference>
<feature type="transmembrane region" description="Helical" evidence="2">
    <location>
        <begin position="174"/>
        <end position="196"/>
    </location>
</feature>
<gene>
    <name evidence="3" type="ORF">MZO42_07555</name>
</gene>
<evidence type="ECO:0000256" key="2">
    <source>
        <dbReference type="SAM" id="Phobius"/>
    </source>
</evidence>
<keyword evidence="2" id="KW-0472">Membrane</keyword>
<feature type="transmembrane region" description="Helical" evidence="2">
    <location>
        <begin position="286"/>
        <end position="306"/>
    </location>
</feature>
<protein>
    <submittedName>
        <fullName evidence="3">Glycoside-pentoside-hexuronide (GPH):cation symporter</fullName>
    </submittedName>
</protein>
<evidence type="ECO:0000256" key="1">
    <source>
        <dbReference type="ARBA" id="ARBA00009617"/>
    </source>
</evidence>
<accession>A0ABU3N1X4</accession>
<sequence>MKARLVLFAFGDFAFNLYWQSIMLFLLFYYTDALGLPMATAAAIYTAASIWDGIANFVAGAVTDRHQPRGGYGRLLMLGSVPLGLACILTYAPPGTGPAGIAIVVIGHLLFRTAYAALNVPYLAMGARISVDSRDRAFVAGARMLFGTLAWVVVARGTVPIGAWIGGGTVAQGYLWAAVLFAALGTAILMLVGATYREDQVPAAPAPPSVRASIASLLANRAFVTLNLAMMAMIVAVTMLNKSVLYYFKYFLGSDDAGQSALAWMGVVSAVAVPIWMLLQRLLGTRALWFVAASLCMAGLSLFATVHIDRPAAMQLFLVGMQAVIVGLHFAFWAMLPNTIEYGEEATGLRAEGAVFGAAALLQRVAIGMATAILGLGFDQAGYVANVPQSPATLAAMRWTIALVPLGALVLSCGLMLLNPLGKGAHARIVKGLER</sequence>
<dbReference type="PANTHER" id="PTHR11328:SF24">
    <property type="entry name" value="MAJOR FACILITATOR SUPERFAMILY (MFS) PROFILE DOMAIN-CONTAINING PROTEIN"/>
    <property type="match status" value="1"/>
</dbReference>